<proteinExistence type="predicted"/>
<keyword evidence="1" id="KW-0472">Membrane</keyword>
<feature type="transmembrane region" description="Helical" evidence="1">
    <location>
        <begin position="49"/>
        <end position="67"/>
    </location>
</feature>
<evidence type="ECO:0000313" key="2">
    <source>
        <dbReference type="EMBL" id="OUC02252.1"/>
    </source>
</evidence>
<accession>A0A9X6N8N5</accession>
<gene>
    <name evidence="2" type="ORF">BK784_09630</name>
</gene>
<keyword evidence="1" id="KW-0812">Transmembrane</keyword>
<dbReference type="AlphaFoldDB" id="A0A9X6N8N5"/>
<protein>
    <submittedName>
        <fullName evidence="2">Uncharacterized protein</fullName>
    </submittedName>
</protein>
<dbReference type="EMBL" id="MOOV01000086">
    <property type="protein sequence ID" value="OUC02252.1"/>
    <property type="molecule type" value="Genomic_DNA"/>
</dbReference>
<organism evidence="2 3">
    <name type="scientific">Bacillus thuringiensis subsp. medellin</name>
    <dbReference type="NCBI Taxonomy" id="79672"/>
    <lineage>
        <taxon>Bacteria</taxon>
        <taxon>Bacillati</taxon>
        <taxon>Bacillota</taxon>
        <taxon>Bacilli</taxon>
        <taxon>Bacillales</taxon>
        <taxon>Bacillaceae</taxon>
        <taxon>Bacillus</taxon>
        <taxon>Bacillus cereus group</taxon>
    </lineage>
</organism>
<keyword evidence="1" id="KW-1133">Transmembrane helix</keyword>
<sequence length="99" mass="11148">MQLSLKCGGVSWGNHRRKKKKPKQIRKEAVQIKPIAEEQKLLKKSSNKLVDILLGILLFQIFIWAVLEGSTTQVSKGKTFLIIVFFLLIAIGLSMIGNK</sequence>
<dbReference type="Proteomes" id="UP000195160">
    <property type="component" value="Unassembled WGS sequence"/>
</dbReference>
<name>A0A9X6N8N5_BACTV</name>
<dbReference type="RefSeq" id="WP_088066216.1">
    <property type="nucleotide sequence ID" value="NZ_MOOV01000086.1"/>
</dbReference>
<evidence type="ECO:0000256" key="1">
    <source>
        <dbReference type="SAM" id="Phobius"/>
    </source>
</evidence>
<comment type="caution">
    <text evidence="2">The sequence shown here is derived from an EMBL/GenBank/DDBJ whole genome shotgun (WGS) entry which is preliminary data.</text>
</comment>
<evidence type="ECO:0000313" key="3">
    <source>
        <dbReference type="Proteomes" id="UP000195160"/>
    </source>
</evidence>
<feature type="transmembrane region" description="Helical" evidence="1">
    <location>
        <begin position="79"/>
        <end position="97"/>
    </location>
</feature>
<reference evidence="2 3" key="1">
    <citation type="submission" date="2016-10" db="EMBL/GenBank/DDBJ databases">
        <title>Comparative genomics of Bacillus thuringiensis reveals a path to pathogens against multiple invertebrate hosts.</title>
        <authorList>
            <person name="Zheng J."/>
            <person name="Gao Q."/>
            <person name="Liu H."/>
            <person name="Peng D."/>
            <person name="Ruan L."/>
            <person name="Sun M."/>
        </authorList>
    </citation>
    <scope>NUCLEOTIDE SEQUENCE [LARGE SCALE GENOMIC DNA]</scope>
    <source>
        <strain evidence="2">T30001</strain>
    </source>
</reference>